<feature type="repeat" description="WD" evidence="3">
    <location>
        <begin position="1152"/>
        <end position="1193"/>
    </location>
</feature>
<dbReference type="Proteomes" id="UP000027456">
    <property type="component" value="Unassembled WGS sequence"/>
</dbReference>
<evidence type="ECO:0000256" key="2">
    <source>
        <dbReference type="ARBA" id="ARBA00022737"/>
    </source>
</evidence>
<feature type="repeat" description="WD" evidence="3">
    <location>
        <begin position="1286"/>
        <end position="1327"/>
    </location>
</feature>
<dbReference type="PRINTS" id="PR00320">
    <property type="entry name" value="GPROTEINBRPT"/>
</dbReference>
<dbReference type="SUPFAM" id="SSF50978">
    <property type="entry name" value="WD40 repeat-like"/>
    <property type="match status" value="1"/>
</dbReference>
<dbReference type="InterPro" id="IPR001680">
    <property type="entry name" value="WD40_rpt"/>
</dbReference>
<feature type="repeat" description="WD" evidence="3">
    <location>
        <begin position="1243"/>
        <end position="1284"/>
    </location>
</feature>
<feature type="repeat" description="WD" evidence="3">
    <location>
        <begin position="1064"/>
        <end position="1105"/>
    </location>
</feature>
<dbReference type="OrthoDB" id="3027122at2759"/>
<dbReference type="PROSITE" id="PS50082">
    <property type="entry name" value="WD_REPEATS_2"/>
    <property type="match status" value="13"/>
</dbReference>
<dbReference type="SUPFAM" id="SSF52540">
    <property type="entry name" value="P-loop containing nucleoside triphosphate hydrolases"/>
    <property type="match status" value="1"/>
</dbReference>
<evidence type="ECO:0000256" key="1">
    <source>
        <dbReference type="ARBA" id="ARBA00022574"/>
    </source>
</evidence>
<evidence type="ECO:0000313" key="7">
    <source>
        <dbReference type="Proteomes" id="UP000027456"/>
    </source>
</evidence>
<feature type="repeat" description="WD" evidence="3">
    <location>
        <begin position="1023"/>
        <end position="1058"/>
    </location>
</feature>
<reference evidence="6 7" key="1">
    <citation type="submission" date="2013-12" db="EMBL/GenBank/DDBJ databases">
        <authorList>
            <person name="Cubeta M."/>
            <person name="Pakala S."/>
            <person name="Fedorova N."/>
            <person name="Thomas E."/>
            <person name="Dean R."/>
            <person name="Jabaji S."/>
            <person name="Neate S."/>
            <person name="Toda T."/>
            <person name="Tavantzis S."/>
            <person name="Vilgalys R."/>
            <person name="Bharathan N."/>
            <person name="Pakala S."/>
            <person name="Losada L.S."/>
            <person name="Zafar N."/>
            <person name="Nierman W."/>
        </authorList>
    </citation>
    <scope>NUCLEOTIDE SEQUENCE [LARGE SCALE GENOMIC DNA]</scope>
    <source>
        <strain evidence="6 7">123E</strain>
    </source>
</reference>
<dbReference type="PANTHER" id="PTHR19848:SF8">
    <property type="entry name" value="F-BOX AND WD REPEAT DOMAIN CONTAINING 7"/>
    <property type="match status" value="1"/>
</dbReference>
<feature type="region of interest" description="Disordered" evidence="4">
    <location>
        <begin position="1"/>
        <end position="42"/>
    </location>
</feature>
<evidence type="ECO:0000256" key="4">
    <source>
        <dbReference type="SAM" id="MobiDB-lite"/>
    </source>
</evidence>
<sequence length="1504" mass="166274">MFFKRILKRDKKKKTGSESHRSPSRGDTPTPSPSIQSDGPSSVPSVAVSALVFNPFVTLPASPSPGLQQSGTSVNNTGNWTNLTAFLDLLHQTPLLSPLRAVMDDLSWFIRAHEDVINTRNEYGALRTQLEELFKDLRTHFSGSTPPAMTTSMLNLCEAIQTEIQGIYGTQDRNTISRYMQASQNLDAITGCYRRIQGHLERVMLNASLNIWKTVDRQAIEAQLGKLNPSLSAYYDSAEANIVHRRECAANTREQVLRDLHTWKDNLDEEKVCWINGMAGTGKTTIANTLCSTLDKNHELGASFFCTRLIPACRDVKHILPTIAYQLARFSSPFRSALLQVLEQDPDIHSKAPRVQFRRMIFEPLQQAMSSLPTRVVIVIDALDECDDGNGVEQILEILLESASKLPIKFLVSSRPEPHIRDRIHQSPLKAQLILHELDQKMVRADIETYLRLELAAMSTALTEDQLADLVERAGSLFIYAATVVRYIKGGDTLERLAAVLQPPDPGQEPSNQTKDIDQLYEVVLISALDSANLERAEKQRMQLVLHTVVCAQEPLTVDALAGLLGLRRTQVAAALKPLWSVLHVSELNTAHRVSTLHASFPDYIFNSNRSKNFVCRAQTHNGELAELCLKRIRQNRSQFNICSLRTSYMFDEDVADIDQIVKEATPLDLLYACQYWAIHISLGGTSDASERTEALRDFLGKRLLLWMEVLNLTKRIDIGIRQMERFVTWLQTTNHAKSTMLLAQDARRFVIMFATSPVSRSTPHLYVSMLSTWPEDRPMAHCYTLQATNLVLLKGIEATERQLALLSLLPTGFEIYCVAYSPNGKLFAAGTKDGRVLVWDPVTIRMTVDPINAHSGTVQSVAISPDGTRMCSGSHDKTICIWDPLSGQLVAGPLAGHTNWVKSVSFSPNGPWLASGSGDGTVRIWSTHNWEIQDDLLEGDSGLVNSVAYSPNGSILAAASESLIHLWDPVSGETICEPLKGHTDFILTLAFLPGGKYLVSGSNDCTICIWNVHTGQLAFGPFREHIYGISEVAVSPDGHFFVSAAKDDTIRIWNTKTWHSRLLFQNTGVVNSVTFSPDGSRLLSGSADGNVRIWEVQEFTDEQVVDSQLGGHSDWVRTVAFSPCGAYLISGSDDMTVCIWDLQTRRLRRSLLKHDRRILMVGASADGEHIFSVSEDRMIHVWSEQTGELEYAIGPIETDGAYDSVYQELWPVAFLFDGNRVVCGSKSGKIYMQDGSEPIVSLSGHNAAVYSIAFSPNGQFFASGSDYGVLMIWDASTGDRLFDALTGHSQCINAIAFSPDSTQVASGSDDKTVRLWSSATGNSIGIPLEGHTKMIGCVAFSPSGSQLVSGADDLTVRVWDVASGQSIAAFEGHTDIVLSVAFSPDGTQIVSGSADMTIRLWRAPTQGNSSPSNIDCGHPPELSGNAEEDYRTLHWQMNEDGWVYDTQNRLLLWVPPDIRAVLLRQQNTGLISRQGCIELEFTNARIGDQWETCYKPFPPATGD</sequence>
<accession>A0A074RNF0</accession>
<dbReference type="InterPro" id="IPR056884">
    <property type="entry name" value="NPHP3-like_N"/>
</dbReference>
<dbReference type="CDD" id="cd00200">
    <property type="entry name" value="WD40"/>
    <property type="match status" value="2"/>
</dbReference>
<dbReference type="Gene3D" id="2.130.10.10">
    <property type="entry name" value="YVTN repeat-like/Quinoprotein amine dehydrogenase"/>
    <property type="match status" value="5"/>
</dbReference>
<proteinExistence type="predicted"/>
<name>A0A074RNF0_9AGAM</name>
<feature type="repeat" description="WD" evidence="3">
    <location>
        <begin position="816"/>
        <end position="841"/>
    </location>
</feature>
<feature type="domain" description="NACHT" evidence="5">
    <location>
        <begin position="271"/>
        <end position="416"/>
    </location>
</feature>
<feature type="repeat" description="WD" evidence="3">
    <location>
        <begin position="895"/>
        <end position="927"/>
    </location>
</feature>
<feature type="repeat" description="WD" evidence="3">
    <location>
        <begin position="1110"/>
        <end position="1151"/>
    </location>
</feature>
<dbReference type="InterPro" id="IPR007111">
    <property type="entry name" value="NACHT_NTPase"/>
</dbReference>
<dbReference type="InterPro" id="IPR019775">
    <property type="entry name" value="WD40_repeat_CS"/>
</dbReference>
<keyword evidence="1 3" id="KW-0853">WD repeat</keyword>
<dbReference type="PANTHER" id="PTHR19848">
    <property type="entry name" value="WD40 REPEAT PROTEIN"/>
    <property type="match status" value="1"/>
</dbReference>
<dbReference type="InterPro" id="IPR027417">
    <property type="entry name" value="P-loop_NTPase"/>
</dbReference>
<evidence type="ECO:0000259" key="5">
    <source>
        <dbReference type="PROSITE" id="PS50837"/>
    </source>
</evidence>
<feature type="repeat" description="WD" evidence="3">
    <location>
        <begin position="938"/>
        <end position="978"/>
    </location>
</feature>
<dbReference type="EMBL" id="AZST01000523">
    <property type="protein sequence ID" value="KEP48384.1"/>
    <property type="molecule type" value="Genomic_DNA"/>
</dbReference>
<comment type="caution">
    <text evidence="6">The sequence shown here is derived from an EMBL/GenBank/DDBJ whole genome shotgun (WGS) entry which is preliminary data.</text>
</comment>
<dbReference type="PROSITE" id="PS50294">
    <property type="entry name" value="WD_REPEATS_REGION"/>
    <property type="match status" value="11"/>
</dbReference>
<feature type="repeat" description="WD" evidence="3">
    <location>
        <begin position="1371"/>
        <end position="1402"/>
    </location>
</feature>
<dbReference type="InterPro" id="IPR036322">
    <property type="entry name" value="WD40_repeat_dom_sf"/>
</dbReference>
<dbReference type="Pfam" id="PF24883">
    <property type="entry name" value="NPHP3_N"/>
    <property type="match status" value="1"/>
</dbReference>
<dbReference type="SMART" id="SM00320">
    <property type="entry name" value="WD40"/>
    <property type="match status" value="14"/>
</dbReference>
<dbReference type="Pfam" id="PF00400">
    <property type="entry name" value="WD40"/>
    <property type="match status" value="13"/>
</dbReference>
<dbReference type="STRING" id="1423351.A0A074RNF0"/>
<dbReference type="Gene3D" id="3.40.50.300">
    <property type="entry name" value="P-loop containing nucleotide triphosphate hydrolases"/>
    <property type="match status" value="1"/>
</dbReference>
<evidence type="ECO:0000256" key="3">
    <source>
        <dbReference type="PROSITE-ProRule" id="PRU00221"/>
    </source>
</evidence>
<dbReference type="HOGENOM" id="CLU_000288_6_3_1"/>
<feature type="repeat" description="WD" evidence="3">
    <location>
        <begin position="980"/>
        <end position="1021"/>
    </location>
</feature>
<keyword evidence="7" id="KW-1185">Reference proteome</keyword>
<feature type="repeat" description="WD" evidence="3">
    <location>
        <begin position="1329"/>
        <end position="1370"/>
    </location>
</feature>
<dbReference type="PROSITE" id="PS50837">
    <property type="entry name" value="NACHT"/>
    <property type="match status" value="1"/>
</dbReference>
<evidence type="ECO:0000313" key="6">
    <source>
        <dbReference type="EMBL" id="KEP48384.1"/>
    </source>
</evidence>
<feature type="compositionally biased region" description="Polar residues" evidence="4">
    <location>
        <begin position="25"/>
        <end position="39"/>
    </location>
</feature>
<dbReference type="InterPro" id="IPR015943">
    <property type="entry name" value="WD40/YVTN_repeat-like_dom_sf"/>
</dbReference>
<gene>
    <name evidence="6" type="ORF">V565_126120</name>
</gene>
<feature type="compositionally biased region" description="Basic residues" evidence="4">
    <location>
        <begin position="1"/>
        <end position="14"/>
    </location>
</feature>
<organism evidence="6 7">
    <name type="scientific">Rhizoctonia solani 123E</name>
    <dbReference type="NCBI Taxonomy" id="1423351"/>
    <lineage>
        <taxon>Eukaryota</taxon>
        <taxon>Fungi</taxon>
        <taxon>Dikarya</taxon>
        <taxon>Basidiomycota</taxon>
        <taxon>Agaricomycotina</taxon>
        <taxon>Agaricomycetes</taxon>
        <taxon>Cantharellales</taxon>
        <taxon>Ceratobasidiaceae</taxon>
        <taxon>Rhizoctonia</taxon>
    </lineage>
</organism>
<dbReference type="InterPro" id="IPR020472">
    <property type="entry name" value="WD40_PAC1"/>
</dbReference>
<dbReference type="SUPFAM" id="SSF50998">
    <property type="entry name" value="Quinoprotein alcohol dehydrogenase-like"/>
    <property type="match status" value="1"/>
</dbReference>
<dbReference type="InterPro" id="IPR011047">
    <property type="entry name" value="Quinoprotein_ADH-like_sf"/>
</dbReference>
<keyword evidence="2" id="KW-0677">Repeat</keyword>
<protein>
    <submittedName>
        <fullName evidence="6">Vegetative incompatibility protein HET-E-1</fullName>
    </submittedName>
</protein>
<dbReference type="PROSITE" id="PS00678">
    <property type="entry name" value="WD_REPEATS_1"/>
    <property type="match status" value="4"/>
</dbReference>
<feature type="repeat" description="WD" evidence="3">
    <location>
        <begin position="852"/>
        <end position="893"/>
    </location>
</feature>